<keyword evidence="17" id="KW-1185">Reference proteome</keyword>
<dbReference type="FunFam" id="3.30.930.10:FF:000046">
    <property type="entry name" value="Alanine--tRNA ligase"/>
    <property type="match status" value="1"/>
</dbReference>
<accession>A0A4R3ZBE3</accession>
<feature type="domain" description="Alanyl-transfer RNA synthetases family profile" evidence="15">
    <location>
        <begin position="32"/>
        <end position="734"/>
    </location>
</feature>
<feature type="binding site" evidence="14">
    <location>
        <position position="695"/>
    </location>
    <ligand>
        <name>Zn(2+)</name>
        <dbReference type="ChEBI" id="CHEBI:29105"/>
    </ligand>
</feature>
<keyword evidence="6 14" id="KW-0547">Nucleotide-binding</keyword>
<protein>
    <recommendedName>
        <fullName evidence="14">Alanine--tRNA ligase</fullName>
        <ecNumber evidence="14">6.1.1.7</ecNumber>
    </recommendedName>
    <alternativeName>
        <fullName evidence="14">Alanyl-tRNA synthetase</fullName>
        <shortName evidence="14">AlaRS</shortName>
    </alternativeName>
</protein>
<keyword evidence="7 14" id="KW-0862">Zinc</keyword>
<dbReference type="InterPro" id="IPR012947">
    <property type="entry name" value="tRNA_SAD"/>
</dbReference>
<feature type="binding site" evidence="14">
    <location>
        <position position="593"/>
    </location>
    <ligand>
        <name>Zn(2+)</name>
        <dbReference type="ChEBI" id="CHEBI:29105"/>
    </ligand>
</feature>
<comment type="caution">
    <text evidence="16">The sequence shown here is derived from an EMBL/GenBank/DDBJ whole genome shotgun (WGS) entry which is preliminary data.</text>
</comment>
<comment type="domain">
    <text evidence="14">Consists of three domains; the N-terminal catalytic domain, the editing domain and the C-terminal C-Ala domain. The editing domain removes incorrectly charged amino acids, while the C-Ala domain, along with tRNA(Ala), serves as a bridge to cooperatively bring together the editing and aminoacylation centers thus stimulating deacylation of misacylated tRNAs.</text>
</comment>
<organism evidence="16 17">
    <name type="scientific">Longibaculum muris</name>
    <dbReference type="NCBI Taxonomy" id="1796628"/>
    <lineage>
        <taxon>Bacteria</taxon>
        <taxon>Bacillati</taxon>
        <taxon>Bacillota</taxon>
        <taxon>Erysipelotrichia</taxon>
        <taxon>Erysipelotrichales</taxon>
        <taxon>Coprobacillaceae</taxon>
        <taxon>Longibaculum</taxon>
    </lineage>
</organism>
<comment type="function">
    <text evidence="12 14">Catalyzes the attachment of alanine to tRNA(Ala) in a two-step reaction: alanine is first activated by ATP to form Ala-AMP and then transferred to the acceptor end of tRNA(Ala). Also edits incorrectly charged Ser-tRNA(Ala) and Gly-tRNA(Ala) via its editing domain.</text>
</comment>
<dbReference type="PRINTS" id="PR00980">
    <property type="entry name" value="TRNASYNTHALA"/>
</dbReference>
<evidence type="ECO:0000256" key="4">
    <source>
        <dbReference type="ARBA" id="ARBA00022598"/>
    </source>
</evidence>
<dbReference type="Gene3D" id="2.40.30.130">
    <property type="match status" value="1"/>
</dbReference>
<dbReference type="EMBL" id="SMCQ01000001">
    <property type="protein sequence ID" value="TCW02766.1"/>
    <property type="molecule type" value="Genomic_DNA"/>
</dbReference>
<dbReference type="FunFam" id="3.10.310.40:FF:000001">
    <property type="entry name" value="Alanine--tRNA ligase"/>
    <property type="match status" value="1"/>
</dbReference>
<dbReference type="PROSITE" id="PS50860">
    <property type="entry name" value="AA_TRNA_LIGASE_II_ALA"/>
    <property type="match status" value="1"/>
</dbReference>
<proteinExistence type="inferred from homology"/>
<evidence type="ECO:0000256" key="1">
    <source>
        <dbReference type="ARBA" id="ARBA00008226"/>
    </source>
</evidence>
<evidence type="ECO:0000256" key="12">
    <source>
        <dbReference type="ARBA" id="ARBA00024779"/>
    </source>
</evidence>
<comment type="cofactor">
    <cofactor evidence="14">
        <name>Zn(2+)</name>
        <dbReference type="ChEBI" id="CHEBI:29105"/>
    </cofactor>
    <text evidence="14">Binds 1 zinc ion per subunit.</text>
</comment>
<comment type="similarity">
    <text evidence="1 14">Belongs to the class-II aminoacyl-tRNA synthetase family.</text>
</comment>
<evidence type="ECO:0000256" key="11">
    <source>
        <dbReference type="ARBA" id="ARBA00023146"/>
    </source>
</evidence>
<dbReference type="Proteomes" id="UP000295515">
    <property type="component" value="Unassembled WGS sequence"/>
</dbReference>
<dbReference type="Gene3D" id="3.10.310.40">
    <property type="match status" value="1"/>
</dbReference>
<evidence type="ECO:0000256" key="2">
    <source>
        <dbReference type="ARBA" id="ARBA00022490"/>
    </source>
</evidence>
<dbReference type="FunFam" id="3.30.980.10:FF:000004">
    <property type="entry name" value="Alanine--tRNA ligase, cytoplasmic"/>
    <property type="match status" value="1"/>
</dbReference>
<dbReference type="InterPro" id="IPR045864">
    <property type="entry name" value="aa-tRNA-synth_II/BPL/LPL"/>
</dbReference>
<dbReference type="GO" id="GO:0005829">
    <property type="term" value="C:cytosol"/>
    <property type="evidence" value="ECO:0007669"/>
    <property type="project" value="TreeGrafter"/>
</dbReference>
<dbReference type="GO" id="GO:0005524">
    <property type="term" value="F:ATP binding"/>
    <property type="evidence" value="ECO:0007669"/>
    <property type="project" value="UniProtKB-UniRule"/>
</dbReference>
<dbReference type="GO" id="GO:0000049">
    <property type="term" value="F:tRNA binding"/>
    <property type="evidence" value="ECO:0007669"/>
    <property type="project" value="UniProtKB-KW"/>
</dbReference>
<feature type="binding site" evidence="14">
    <location>
        <position position="691"/>
    </location>
    <ligand>
        <name>Zn(2+)</name>
        <dbReference type="ChEBI" id="CHEBI:29105"/>
    </ligand>
</feature>
<dbReference type="Gene3D" id="3.30.980.10">
    <property type="entry name" value="Threonyl-trna Synthetase, Chain A, domain 2"/>
    <property type="match status" value="1"/>
</dbReference>
<dbReference type="InterPro" id="IPR002318">
    <property type="entry name" value="Ala-tRNA-lgiase_IIc"/>
</dbReference>
<dbReference type="PANTHER" id="PTHR11777">
    <property type="entry name" value="ALANYL-TRNA SYNTHETASE"/>
    <property type="match status" value="1"/>
</dbReference>
<feature type="binding site" evidence="14">
    <location>
        <position position="589"/>
    </location>
    <ligand>
        <name>Zn(2+)</name>
        <dbReference type="ChEBI" id="CHEBI:29105"/>
    </ligand>
</feature>
<dbReference type="HAMAP" id="MF_00036_B">
    <property type="entry name" value="Ala_tRNA_synth_B"/>
    <property type="match status" value="1"/>
</dbReference>
<evidence type="ECO:0000313" key="16">
    <source>
        <dbReference type="EMBL" id="TCW02766.1"/>
    </source>
</evidence>
<dbReference type="PANTHER" id="PTHR11777:SF9">
    <property type="entry name" value="ALANINE--TRNA LIGASE, CYTOPLASMIC"/>
    <property type="match status" value="1"/>
</dbReference>
<keyword evidence="3 14" id="KW-0820">tRNA-binding</keyword>
<dbReference type="GO" id="GO:0016740">
    <property type="term" value="F:transferase activity"/>
    <property type="evidence" value="ECO:0007669"/>
    <property type="project" value="UniProtKB-ARBA"/>
</dbReference>
<dbReference type="Pfam" id="PF02272">
    <property type="entry name" value="DHHA1"/>
    <property type="match status" value="1"/>
</dbReference>
<keyword evidence="10 14" id="KW-0648">Protein biosynthesis</keyword>
<evidence type="ECO:0000313" key="17">
    <source>
        <dbReference type="Proteomes" id="UP000295515"/>
    </source>
</evidence>
<dbReference type="InterPro" id="IPR009000">
    <property type="entry name" value="Transl_B-barrel_sf"/>
</dbReference>
<keyword evidence="4 14" id="KW-0436">Ligase</keyword>
<dbReference type="EC" id="6.1.1.7" evidence="14"/>
<dbReference type="GO" id="GO:0006419">
    <property type="term" value="P:alanyl-tRNA aminoacylation"/>
    <property type="evidence" value="ECO:0007669"/>
    <property type="project" value="UniProtKB-UniRule"/>
</dbReference>
<dbReference type="Pfam" id="PF01411">
    <property type="entry name" value="tRNA-synt_2c"/>
    <property type="match status" value="1"/>
</dbReference>
<evidence type="ECO:0000256" key="9">
    <source>
        <dbReference type="ARBA" id="ARBA00022884"/>
    </source>
</evidence>
<keyword evidence="9 14" id="KW-0694">RNA-binding</keyword>
<evidence type="ECO:0000256" key="13">
    <source>
        <dbReference type="ARBA" id="ARBA00048300"/>
    </source>
</evidence>
<dbReference type="SMART" id="SM00863">
    <property type="entry name" value="tRNA_SAD"/>
    <property type="match status" value="1"/>
</dbReference>
<dbReference type="InterPro" id="IPR018163">
    <property type="entry name" value="Thr/Ala-tRNA-synth_IIc_edit"/>
</dbReference>
<evidence type="ECO:0000256" key="8">
    <source>
        <dbReference type="ARBA" id="ARBA00022840"/>
    </source>
</evidence>
<dbReference type="CDD" id="cd00673">
    <property type="entry name" value="AlaRS_core"/>
    <property type="match status" value="1"/>
</dbReference>
<dbReference type="Pfam" id="PF07973">
    <property type="entry name" value="tRNA_SAD"/>
    <property type="match status" value="1"/>
</dbReference>
<dbReference type="InterPro" id="IPR018165">
    <property type="entry name" value="Ala-tRNA-synth_IIc_core"/>
</dbReference>
<dbReference type="NCBIfam" id="TIGR00344">
    <property type="entry name" value="alaS"/>
    <property type="match status" value="1"/>
</dbReference>
<dbReference type="FunFam" id="3.30.54.20:FF:000001">
    <property type="entry name" value="Alanine--tRNA ligase"/>
    <property type="match status" value="1"/>
</dbReference>
<keyword evidence="11 14" id="KW-0030">Aminoacyl-tRNA synthetase</keyword>
<dbReference type="InterPro" id="IPR018162">
    <property type="entry name" value="Ala-tRNA-ligase_IIc_anticod-bd"/>
</dbReference>
<evidence type="ECO:0000256" key="7">
    <source>
        <dbReference type="ARBA" id="ARBA00022833"/>
    </source>
</evidence>
<dbReference type="InterPro" id="IPR050058">
    <property type="entry name" value="Ala-tRNA_ligase"/>
</dbReference>
<evidence type="ECO:0000256" key="10">
    <source>
        <dbReference type="ARBA" id="ARBA00022917"/>
    </source>
</evidence>
<keyword evidence="2 14" id="KW-0963">Cytoplasm</keyword>
<dbReference type="AlphaFoldDB" id="A0A4R3ZBE3"/>
<evidence type="ECO:0000256" key="5">
    <source>
        <dbReference type="ARBA" id="ARBA00022723"/>
    </source>
</evidence>
<evidence type="ECO:0000256" key="14">
    <source>
        <dbReference type="HAMAP-Rule" id="MF_00036"/>
    </source>
</evidence>
<dbReference type="GO" id="GO:0002161">
    <property type="term" value="F:aminoacyl-tRNA deacylase activity"/>
    <property type="evidence" value="ECO:0007669"/>
    <property type="project" value="TreeGrafter"/>
</dbReference>
<dbReference type="Gene3D" id="3.30.54.20">
    <property type="match status" value="1"/>
</dbReference>
<dbReference type="SUPFAM" id="SSF50447">
    <property type="entry name" value="Translation proteins"/>
    <property type="match status" value="1"/>
</dbReference>
<dbReference type="InterPro" id="IPR018164">
    <property type="entry name" value="Ala-tRNA-synth_IIc_N"/>
</dbReference>
<reference evidence="16 17" key="1">
    <citation type="submission" date="2019-03" db="EMBL/GenBank/DDBJ databases">
        <title>Genomic Encyclopedia of Type Strains, Phase IV (KMG-IV): sequencing the most valuable type-strain genomes for metagenomic binning, comparative biology and taxonomic classification.</title>
        <authorList>
            <person name="Goeker M."/>
        </authorList>
    </citation>
    <scope>NUCLEOTIDE SEQUENCE [LARGE SCALE GENOMIC DNA]</scope>
    <source>
        <strain evidence="16 17">DSM 29487</strain>
    </source>
</reference>
<name>A0A4R3ZBE3_9FIRM</name>
<comment type="catalytic activity">
    <reaction evidence="13 14">
        <text>tRNA(Ala) + L-alanine + ATP = L-alanyl-tRNA(Ala) + AMP + diphosphate</text>
        <dbReference type="Rhea" id="RHEA:12540"/>
        <dbReference type="Rhea" id="RHEA-COMP:9657"/>
        <dbReference type="Rhea" id="RHEA-COMP:9923"/>
        <dbReference type="ChEBI" id="CHEBI:30616"/>
        <dbReference type="ChEBI" id="CHEBI:33019"/>
        <dbReference type="ChEBI" id="CHEBI:57972"/>
        <dbReference type="ChEBI" id="CHEBI:78442"/>
        <dbReference type="ChEBI" id="CHEBI:78497"/>
        <dbReference type="ChEBI" id="CHEBI:456215"/>
        <dbReference type="EC" id="6.1.1.7"/>
    </reaction>
</comment>
<evidence type="ECO:0000259" key="15">
    <source>
        <dbReference type="PROSITE" id="PS50860"/>
    </source>
</evidence>
<dbReference type="SUPFAM" id="SSF55681">
    <property type="entry name" value="Class II aaRS and biotin synthetases"/>
    <property type="match status" value="1"/>
</dbReference>
<dbReference type="InterPro" id="IPR023033">
    <property type="entry name" value="Ala_tRNA_ligase_euk/bac"/>
</dbReference>
<sequence>MIMNKDGTAISVVPFKGMTFFINKKEDIMKQLTGNQVRQMFLDYFKSKGHMIEPGASLIPQNDPTLLWINAGVAALKKYFDGSETPACNRIANAQKSIRTNDIENVGKTARHHTFFEMLGNFSIGDYFKEEAIPFAWEFLTSEEWIGFDKDKLYVTVYTDDDEAYRIWTEVCHVDESHILKTDGNFWEIGEGPGGPDSEIFYDRGEKYDPEGLGEKLFFEELENDRYIEVWNVVFSQYDCNPAIDRKDYKELPQKNIDTGMGLERLVSIIQGGETNFDTDFFLPIIHATEAMTNVKYEDNKMAYRVIADHIRTVTFALSDGALFDNAGRGYVLRRILRRAVRYGKKIGIDHSFMYELVYVVADIMKDFYDYLPAKADYVSGLVKKEEEAFHKTLSNGEKLLTQMLSKAQDHQLNGKDAFKLYDTYGFPLELTVEIAEESGFTVDEEGFKAEMKAQQERARNARGDVESMSSQKPDLMAFDTPSVFTYDPTPITAKVIATFIDGVKCDEITDKGEIILDQTTFYAEMGGQCADSGTMSFKTTKVQVNHVTKAPHQQHLHMIVVESGSVKVGDELTLYVDTQKRALIQNNHTATHLLQKALKNVLGDHVSQAGSYVDEERLRFDFTHPQKMSDEEIRKVEDEVNAQIFKGIAVDIKLMSKEEAMQSGAMALFNEKYGDEVRVVSVGDYSKELCGGCHVSNSSQIGLFKIMSEESVGSGVRRIEAVTSFSAYLALKKNEETLQTIGDLLKLKNRNEIVEKVTHYIDEANAVKKERDQYLDKLNSLEAKEKSKNIEEINGVQFLYITENKDAQTAKAMTFELRNQLQNGLVLMVSEYEGKVSYFVGLTASMVQNGFKAGNFVKMINEVTGGRGGGKPDFAQGGCASIEGIEQAIAQIKAQF</sequence>
<dbReference type="InterPro" id="IPR003156">
    <property type="entry name" value="DHHA1_dom"/>
</dbReference>
<keyword evidence="8 14" id="KW-0067">ATP-binding</keyword>
<dbReference type="GO" id="GO:0140096">
    <property type="term" value="F:catalytic activity, acting on a protein"/>
    <property type="evidence" value="ECO:0007669"/>
    <property type="project" value="UniProtKB-ARBA"/>
</dbReference>
<dbReference type="GO" id="GO:0008270">
    <property type="term" value="F:zinc ion binding"/>
    <property type="evidence" value="ECO:0007669"/>
    <property type="project" value="UniProtKB-UniRule"/>
</dbReference>
<dbReference type="SUPFAM" id="SSF101353">
    <property type="entry name" value="Putative anticodon-binding domain of alanyl-tRNA synthetase (AlaRS)"/>
    <property type="match status" value="1"/>
</dbReference>
<comment type="subcellular location">
    <subcellularLocation>
        <location evidence="14">Cytoplasm</location>
    </subcellularLocation>
</comment>
<keyword evidence="5 14" id="KW-0479">Metal-binding</keyword>
<gene>
    <name evidence="14" type="primary">alaS</name>
    <name evidence="16" type="ORF">EDD60_10167</name>
</gene>
<evidence type="ECO:0000256" key="6">
    <source>
        <dbReference type="ARBA" id="ARBA00022741"/>
    </source>
</evidence>
<dbReference type="Gene3D" id="3.30.930.10">
    <property type="entry name" value="Bira Bifunctional Protein, Domain 2"/>
    <property type="match status" value="1"/>
</dbReference>
<dbReference type="SUPFAM" id="SSF55186">
    <property type="entry name" value="ThrRS/AlaRS common domain"/>
    <property type="match status" value="1"/>
</dbReference>
<evidence type="ECO:0000256" key="3">
    <source>
        <dbReference type="ARBA" id="ARBA00022555"/>
    </source>
</evidence>
<dbReference type="GO" id="GO:0004813">
    <property type="term" value="F:alanine-tRNA ligase activity"/>
    <property type="evidence" value="ECO:0007669"/>
    <property type="project" value="UniProtKB-UniRule"/>
</dbReference>